<sequence>MVSQPDLVLPLREPERGWEWGRSHRETGPTADATGKVGSVSQNSGKEENLGKSCAGQKPAAEGQSQDKEKKAEGCFSGPSSPAFSLESNSPFANGFLHFESSLFEDDDNSQERDSSGESPDKHQNVPRPGLKDSPLEPKASAFPTTKVVTRSQSSGQRRRYWDGSDDEWDSDTELFLFSDSYSRHSMASFPFSLSTFTATSSKSRWFTLSSANTCPDRTVMEIPKRYQNSWKSSVAEAESVLHKRPKMASSALLSIEDAFLESSALQEANKDQTTVAPTSPPAFRETAPDTSGRVSPPVLSPPTVIPAKPSTLKKSGKKKPNKSSKDLNNKPSKKTPCSRLDPCDGDSEECPYSDLESVPKILCPKALERQQKIPAPVQPPVPAAKEVKKQPEVQTGLWFSKSGKDRRPKTISPVPDRTLFGKVPNKKKSSSAVGKKAPPPGGASGPSDPSEKPKTSVPAETNPAPEQAEHLRCKNGPGPAANRTSAPSVEKPPVPGEAGTPSHKGAHPKGRHTMNDTSLGVTRADPDNSDCGKASKPNTGGSLDVPSGISDGVQAEPSEDPKKTKSSDGTSEGSEGREGQESSGDAPEVSATEREEQARLMAKCRMPFVKLIRKEVPVKKSSPTVGPGDPPECSDLQKTLEAPVMGIASVSEGQEARSEPAKVAVKKDSSKGGAPRSKRPSGKVSRHALPEQPAHLPASSRLMTRALKAMREQEKCGKAGKLPKPPEDPEVRASQTSTRTPEAKAERPVKANARCKTNGQLGRDTFSSCSTPTVVSSDTTDLEADVKSEDEDLSISSTPPMDFIPLTSRIQSKKEDRSADACPSSVRSSPFSFMKAFKNLEEVSFQSLTSEADGKPVSFKANKNYKDWAWFSRPGIPGSSGGLIRSGVSNPVRAGHEVEQLGETVMEATKESRETRPRAHKRVRKPSKRLIEWSEDYDQIFPTRKKTKKSPQVIEKVVQPVPATSDLAPDKDAHQHPPLKFIPEMQTPPPEETAPTQSELKIPSTENSRDVPVNAVDTLTPPPETDSPPSKGFVKTTGEPGRRRQPAVLHQSAQAHADHVV</sequence>
<feature type="compositionally biased region" description="Polar residues" evidence="1">
    <location>
        <begin position="78"/>
        <end position="89"/>
    </location>
</feature>
<evidence type="ECO:0000313" key="2">
    <source>
        <dbReference type="EMBL" id="CAF97303.1"/>
    </source>
</evidence>
<comment type="caution">
    <text evidence="2">The sequence shown here is derived from an EMBL/GenBank/DDBJ whole genome shotgun (WGS) entry which is preliminary data.</text>
</comment>
<dbReference type="OrthoDB" id="422362at2759"/>
<feature type="region of interest" description="Disordered" evidence="1">
    <location>
        <begin position="103"/>
        <end position="169"/>
    </location>
</feature>
<feature type="region of interest" description="Disordered" evidence="1">
    <location>
        <begin position="270"/>
        <end position="352"/>
    </location>
</feature>
<evidence type="ECO:0000256" key="1">
    <source>
        <dbReference type="SAM" id="MobiDB-lite"/>
    </source>
</evidence>
<gene>
    <name evidence="2" type="ORF">GSTENG00014626001</name>
</gene>
<feature type="region of interest" description="Disordered" evidence="1">
    <location>
        <begin position="1"/>
        <end position="89"/>
    </location>
</feature>
<feature type="compositionally biased region" description="Basic and acidic residues" evidence="1">
    <location>
        <begin position="12"/>
        <end position="27"/>
    </location>
</feature>
<feature type="region of interest" description="Disordered" evidence="1">
    <location>
        <begin position="943"/>
        <end position="1062"/>
    </location>
</feature>
<dbReference type="KEGG" id="tng:GSTEN00014626G001"/>
<proteinExistence type="predicted"/>
<feature type="compositionally biased region" description="Acidic residues" evidence="1">
    <location>
        <begin position="781"/>
        <end position="794"/>
    </location>
</feature>
<reference evidence="2" key="1">
    <citation type="journal article" date="2004" name="Nature">
        <title>Genome duplication in the teleost fish Tetraodon nigroviridis reveals the early vertebrate proto-karyotype.</title>
        <authorList>
            <person name="Jaillon O."/>
            <person name="Aury J.-M."/>
            <person name="Brunet F."/>
            <person name="Petit J.-L."/>
            <person name="Stange-Thomann N."/>
            <person name="Mauceli E."/>
            <person name="Bouneau L."/>
            <person name="Fischer C."/>
            <person name="Ozouf-Costaz C."/>
            <person name="Bernot A."/>
            <person name="Nicaud S."/>
            <person name="Jaffe D."/>
            <person name="Fisher S."/>
            <person name="Lutfalla G."/>
            <person name="Dossat C."/>
            <person name="Segurens B."/>
            <person name="Dasilva C."/>
            <person name="Salanoubat M."/>
            <person name="Levy M."/>
            <person name="Boudet N."/>
            <person name="Castellano S."/>
            <person name="Anthouard V."/>
            <person name="Jubin C."/>
            <person name="Castelli V."/>
            <person name="Katinka M."/>
            <person name="Vacherie B."/>
            <person name="Biemont C."/>
            <person name="Skalli Z."/>
            <person name="Cattolico L."/>
            <person name="Poulain J."/>
            <person name="De Berardinis V."/>
            <person name="Cruaud C."/>
            <person name="Duprat S."/>
            <person name="Brottier P."/>
            <person name="Coutanceau J.-P."/>
            <person name="Gouzy J."/>
            <person name="Parra G."/>
            <person name="Lardier G."/>
            <person name="Chapple C."/>
            <person name="McKernan K.J."/>
            <person name="McEwan P."/>
            <person name="Bosak S."/>
            <person name="Kellis M."/>
            <person name="Volff J.-N."/>
            <person name="Guigo R."/>
            <person name="Zody M.C."/>
            <person name="Mesirov J."/>
            <person name="Lindblad-Toh K."/>
            <person name="Birren B."/>
            <person name="Nusbaum C."/>
            <person name="Kahn D."/>
            <person name="Robinson-Rechavi M."/>
            <person name="Laudet V."/>
            <person name="Schachter V."/>
            <person name="Quetier F."/>
            <person name="Saurin W."/>
            <person name="Scarpelli C."/>
            <person name="Wincker P."/>
            <person name="Lander E.S."/>
            <person name="Weissenbach J."/>
            <person name="Roest Crollius H."/>
        </authorList>
    </citation>
    <scope>NUCLEOTIDE SEQUENCE [LARGE SCALE GENOMIC DNA]</scope>
</reference>
<feature type="compositionally biased region" description="Basic residues" evidence="1">
    <location>
        <begin position="677"/>
        <end position="687"/>
    </location>
</feature>
<feature type="region of interest" description="Disordered" evidence="1">
    <location>
        <begin position="375"/>
        <end position="599"/>
    </location>
</feature>
<organism evidence="2">
    <name type="scientific">Tetraodon nigroviridis</name>
    <name type="common">Spotted green pufferfish</name>
    <name type="synonym">Chelonodon nigroviridis</name>
    <dbReference type="NCBI Taxonomy" id="99883"/>
    <lineage>
        <taxon>Eukaryota</taxon>
        <taxon>Metazoa</taxon>
        <taxon>Chordata</taxon>
        <taxon>Craniata</taxon>
        <taxon>Vertebrata</taxon>
        <taxon>Euteleostomi</taxon>
        <taxon>Actinopterygii</taxon>
        <taxon>Neopterygii</taxon>
        <taxon>Teleostei</taxon>
        <taxon>Neoteleostei</taxon>
        <taxon>Acanthomorphata</taxon>
        <taxon>Eupercaria</taxon>
        <taxon>Tetraodontiformes</taxon>
        <taxon>Tetradontoidea</taxon>
        <taxon>Tetraodontidae</taxon>
        <taxon>Tetraodon</taxon>
    </lineage>
</organism>
<feature type="compositionally biased region" description="Polar residues" evidence="1">
    <location>
        <begin position="143"/>
        <end position="156"/>
    </location>
</feature>
<dbReference type="EMBL" id="CAAE01014536">
    <property type="protein sequence ID" value="CAF97303.1"/>
    <property type="molecule type" value="Genomic_DNA"/>
</dbReference>
<name>Q4SPX9_TETNG</name>
<feature type="compositionally biased region" description="Low complexity" evidence="1">
    <location>
        <begin position="766"/>
        <end position="780"/>
    </location>
</feature>
<reference evidence="2" key="2">
    <citation type="submission" date="2004-02" db="EMBL/GenBank/DDBJ databases">
        <authorList>
            <consortium name="Genoscope"/>
            <consortium name="Whitehead Institute Centre for Genome Research"/>
        </authorList>
    </citation>
    <scope>NUCLEOTIDE SEQUENCE</scope>
</reference>
<feature type="compositionally biased region" description="Basic and acidic residues" evidence="1">
    <location>
        <begin position="655"/>
        <end position="671"/>
    </location>
</feature>
<feature type="compositionally biased region" description="Basic and acidic residues" evidence="1">
    <location>
        <begin position="110"/>
        <end position="136"/>
    </location>
</feature>
<dbReference type="AlphaFoldDB" id="Q4SPX9"/>
<protein>
    <submittedName>
        <fullName evidence="2">(spotted green pufferfish) hypothetical protein</fullName>
    </submittedName>
</protein>
<feature type="region of interest" description="Disordered" evidence="1">
    <location>
        <begin position="651"/>
        <end position="829"/>
    </location>
</feature>
<accession>Q4SPX9</accession>
<feature type="region of interest" description="Disordered" evidence="1">
    <location>
        <begin position="614"/>
        <end position="637"/>
    </location>
</feature>